<dbReference type="Proteomes" id="UP000054721">
    <property type="component" value="Unassembled WGS sequence"/>
</dbReference>
<dbReference type="EMBL" id="JYDW01002132">
    <property type="protein sequence ID" value="KRZ46820.1"/>
    <property type="molecule type" value="Genomic_DNA"/>
</dbReference>
<keyword evidence="1" id="KW-1133">Transmembrane helix</keyword>
<reference evidence="2 3" key="1">
    <citation type="submission" date="2015-05" db="EMBL/GenBank/DDBJ databases">
        <title>Evolution of Trichinella species and genotypes.</title>
        <authorList>
            <person name="Korhonen P.K."/>
            <person name="Edoardo P."/>
            <person name="Giuseppe L.R."/>
            <person name="Gasser R.B."/>
        </authorList>
    </citation>
    <scope>NUCLEOTIDE SEQUENCE [LARGE SCALE GENOMIC DNA]</scope>
    <source>
        <strain evidence="2">ISS10</strain>
    </source>
</reference>
<sequence length="45" mass="4787">MPCFVPLPVQVTLFTNCLSLASGLMGALGCMLVQRVQARTFAMVA</sequence>
<keyword evidence="3" id="KW-1185">Reference proteome</keyword>
<keyword evidence="1" id="KW-0472">Membrane</keyword>
<name>A0A0V1KHZ5_9BILA</name>
<dbReference type="AlphaFoldDB" id="A0A0V1KHZ5"/>
<accession>A0A0V1KHZ5</accession>
<feature type="transmembrane region" description="Helical" evidence="1">
    <location>
        <begin position="12"/>
        <end position="33"/>
    </location>
</feature>
<comment type="caution">
    <text evidence="2">The sequence shown here is derived from an EMBL/GenBank/DDBJ whole genome shotgun (WGS) entry which is preliminary data.</text>
</comment>
<evidence type="ECO:0000313" key="3">
    <source>
        <dbReference type="Proteomes" id="UP000054721"/>
    </source>
</evidence>
<proteinExistence type="predicted"/>
<protein>
    <submittedName>
        <fullName evidence="2">Uncharacterized protein</fullName>
    </submittedName>
</protein>
<keyword evidence="1" id="KW-0812">Transmembrane</keyword>
<evidence type="ECO:0000313" key="2">
    <source>
        <dbReference type="EMBL" id="KRZ46820.1"/>
    </source>
</evidence>
<gene>
    <name evidence="2" type="ORF">T02_14881</name>
</gene>
<organism evidence="2 3">
    <name type="scientific">Trichinella nativa</name>
    <dbReference type="NCBI Taxonomy" id="6335"/>
    <lineage>
        <taxon>Eukaryota</taxon>
        <taxon>Metazoa</taxon>
        <taxon>Ecdysozoa</taxon>
        <taxon>Nematoda</taxon>
        <taxon>Enoplea</taxon>
        <taxon>Dorylaimia</taxon>
        <taxon>Trichinellida</taxon>
        <taxon>Trichinellidae</taxon>
        <taxon>Trichinella</taxon>
    </lineage>
</organism>
<evidence type="ECO:0000256" key="1">
    <source>
        <dbReference type="SAM" id="Phobius"/>
    </source>
</evidence>